<accession>A0A1X9SZ12</accession>
<proteinExistence type="predicted"/>
<dbReference type="AlphaFoldDB" id="A0A1X9SZ12"/>
<name>A0A1X9SZ12_9BACT</name>
<sequence>MSIYKFGFKFGFKFAILLLFSILFLGCFSHQPQRSNSVLFSFITPDFRISDAGFIHHYANESQIQIYSSGAVILNLKLAQNICINSVCYNRQIFNTKYLKSTHYDEIMDDIISKRPIYDSNTLKQTSCGFEQNIINKMIKYEVCDNVIKFIDNKNRVKIIIRELQ</sequence>
<organism evidence="1 2">
    <name type="scientific">Campylobacter vicugnae</name>
    <dbReference type="NCBI Taxonomy" id="1660076"/>
    <lineage>
        <taxon>Bacteria</taxon>
        <taxon>Pseudomonadati</taxon>
        <taxon>Campylobacterota</taxon>
        <taxon>Epsilonproteobacteria</taxon>
        <taxon>Campylobacterales</taxon>
        <taxon>Campylobacteraceae</taxon>
        <taxon>Campylobacter</taxon>
    </lineage>
</organism>
<dbReference type="Proteomes" id="UP000194265">
    <property type="component" value="Chromosome"/>
</dbReference>
<dbReference type="STRING" id="1660074.CVIC8964_0019"/>
<reference evidence="1 2" key="1">
    <citation type="journal article" date="2017" name="Genome Biol. Evol.">
        <title>Comparative Genomic Analysis Identifies a Campylobacter Clade Deficient in Selenium Metabolism.</title>
        <authorList>
            <person name="Miller W.G."/>
            <person name="Yee E."/>
            <person name="Lopes B.S."/>
            <person name="Chapman M.H."/>
            <person name="Huynh S."/>
            <person name="Bono J.L."/>
            <person name="Parker C.T."/>
            <person name="Strachan N.J.C."/>
            <person name="Forbes K.J."/>
        </authorList>
    </citation>
    <scope>NUCLEOTIDE SEQUENCE [LARGE SCALE GENOMIC DNA]</scope>
    <source>
        <strain evidence="1 2">RM8964</strain>
    </source>
</reference>
<keyword evidence="1" id="KW-0449">Lipoprotein</keyword>
<protein>
    <submittedName>
        <fullName evidence="1">Lipoprotein</fullName>
    </submittedName>
</protein>
<dbReference type="EMBL" id="CP018791">
    <property type="protein sequence ID" value="ARR01470.1"/>
    <property type="molecule type" value="Genomic_DNA"/>
</dbReference>
<dbReference type="OrthoDB" id="5373103at2"/>
<dbReference type="PROSITE" id="PS51257">
    <property type="entry name" value="PROKAR_LIPOPROTEIN"/>
    <property type="match status" value="1"/>
</dbReference>
<gene>
    <name evidence="1" type="ORF">CVIC8964_0019</name>
</gene>
<dbReference type="RefSeq" id="WP_086333244.1">
    <property type="nucleotide sequence ID" value="NZ_CP018791.1"/>
</dbReference>
<evidence type="ECO:0000313" key="2">
    <source>
        <dbReference type="Proteomes" id="UP000194265"/>
    </source>
</evidence>
<evidence type="ECO:0000313" key="1">
    <source>
        <dbReference type="EMBL" id="ARR01470.1"/>
    </source>
</evidence>